<dbReference type="HAMAP" id="MF_00394">
    <property type="entry name" value="NAD_Glyc3P_dehydrog"/>
    <property type="match status" value="1"/>
</dbReference>
<comment type="similarity">
    <text evidence="1 13 17">Belongs to the NAD-dependent glycerol-3-phosphate dehydrogenase family.</text>
</comment>
<feature type="binding site" evidence="13">
    <location>
        <position position="137"/>
    </location>
    <ligand>
        <name>NADPH</name>
        <dbReference type="ChEBI" id="CHEBI:57783"/>
    </ligand>
</feature>
<dbReference type="GO" id="GO:0008654">
    <property type="term" value="P:phospholipid biosynthetic process"/>
    <property type="evidence" value="ECO:0007669"/>
    <property type="project" value="UniProtKB-KW"/>
</dbReference>
<dbReference type="EC" id="1.1.1.94" evidence="10 13"/>
<keyword evidence="13" id="KW-0963">Cytoplasm</keyword>
<dbReference type="AlphaFoldDB" id="A0A255G5S3"/>
<dbReference type="InterPro" id="IPR008927">
    <property type="entry name" value="6-PGluconate_DH-like_C_sf"/>
</dbReference>
<feature type="binding site" evidence="13">
    <location>
        <position position="241"/>
    </location>
    <ligand>
        <name>sn-glycerol 3-phosphate</name>
        <dbReference type="ChEBI" id="CHEBI:57597"/>
    </ligand>
</feature>
<evidence type="ECO:0000256" key="13">
    <source>
        <dbReference type="HAMAP-Rule" id="MF_00394"/>
    </source>
</evidence>
<evidence type="ECO:0000256" key="18">
    <source>
        <dbReference type="SAM" id="SignalP"/>
    </source>
</evidence>
<comment type="function">
    <text evidence="13">Catalyzes the reduction of the glycolytic intermediate dihydroxyacetone phosphate (DHAP) to sn-glycerol 3-phosphate (G3P), the key precursor for phospholipid synthesis.</text>
</comment>
<dbReference type="EMBL" id="NMVO01000017">
    <property type="protein sequence ID" value="OYO09746.1"/>
    <property type="molecule type" value="Genomic_DNA"/>
</dbReference>
<dbReference type="UniPathway" id="UPA00940"/>
<dbReference type="Proteomes" id="UP000215896">
    <property type="component" value="Unassembled WGS sequence"/>
</dbReference>
<keyword evidence="6 13" id="KW-0443">Lipid metabolism</keyword>
<feature type="binding site" evidence="16">
    <location>
        <begin position="8"/>
        <end position="13"/>
    </location>
    <ligand>
        <name>NAD(+)</name>
        <dbReference type="ChEBI" id="CHEBI:57540"/>
    </ligand>
</feature>
<dbReference type="PIRSF" id="PIRSF000114">
    <property type="entry name" value="Glycerol-3-P_dh"/>
    <property type="match status" value="1"/>
</dbReference>
<dbReference type="FunFam" id="1.10.1040.10:FF:000001">
    <property type="entry name" value="Glycerol-3-phosphate dehydrogenase [NAD(P)+]"/>
    <property type="match status" value="1"/>
</dbReference>
<keyword evidence="3 13" id="KW-0521">NADP</keyword>
<evidence type="ECO:0000256" key="10">
    <source>
        <dbReference type="ARBA" id="ARBA00066687"/>
    </source>
</evidence>
<evidence type="ECO:0000256" key="17">
    <source>
        <dbReference type="RuleBase" id="RU000437"/>
    </source>
</evidence>
<evidence type="ECO:0000313" key="22">
    <source>
        <dbReference type="Proteomes" id="UP000215896"/>
    </source>
</evidence>
<feature type="binding site" evidence="13">
    <location>
        <position position="104"/>
    </location>
    <ligand>
        <name>NADPH</name>
        <dbReference type="ChEBI" id="CHEBI:57783"/>
    </ligand>
</feature>
<comment type="catalytic activity">
    <reaction evidence="9">
        <text>sn-glycerol 3-phosphate + NADP(+) = dihydroxyacetone phosphate + NADPH + H(+)</text>
        <dbReference type="Rhea" id="RHEA:11096"/>
        <dbReference type="ChEBI" id="CHEBI:15378"/>
        <dbReference type="ChEBI" id="CHEBI:57597"/>
        <dbReference type="ChEBI" id="CHEBI:57642"/>
        <dbReference type="ChEBI" id="CHEBI:57783"/>
        <dbReference type="ChEBI" id="CHEBI:58349"/>
        <dbReference type="EC" id="1.1.1.94"/>
    </reaction>
    <physiologicalReaction direction="right-to-left" evidence="9">
        <dbReference type="Rhea" id="RHEA:11098"/>
    </physiologicalReaction>
</comment>
<keyword evidence="13" id="KW-0547">Nucleotide-binding</keyword>
<dbReference type="GO" id="GO:0046167">
    <property type="term" value="P:glycerol-3-phosphate biosynthetic process"/>
    <property type="evidence" value="ECO:0007669"/>
    <property type="project" value="UniProtKB-UniRule"/>
</dbReference>
<dbReference type="OrthoDB" id="9812273at2"/>
<dbReference type="InterPro" id="IPR006109">
    <property type="entry name" value="G3P_DH_NAD-dep_C"/>
</dbReference>
<feature type="binding site" evidence="16">
    <location>
        <position position="137"/>
    </location>
    <ligand>
        <name>NAD(+)</name>
        <dbReference type="ChEBI" id="CHEBI:57540"/>
    </ligand>
</feature>
<feature type="chain" id="PRO_5039476580" description="Glycerol-3-phosphate dehydrogenase [NAD(P)+]" evidence="18">
    <location>
        <begin position="18"/>
        <end position="329"/>
    </location>
</feature>
<dbReference type="GO" id="GO:0006650">
    <property type="term" value="P:glycerophospholipid metabolic process"/>
    <property type="evidence" value="ECO:0007669"/>
    <property type="project" value="UniProtKB-UniRule"/>
</dbReference>
<feature type="binding site" evidence="13">
    <location>
        <position position="251"/>
    </location>
    <ligand>
        <name>sn-glycerol 3-phosphate</name>
        <dbReference type="ChEBI" id="CHEBI:57597"/>
    </ligand>
</feature>
<feature type="domain" description="Glycerol-3-phosphate dehydrogenase NAD-dependent C-terminal" evidence="20">
    <location>
        <begin position="177"/>
        <end position="317"/>
    </location>
</feature>
<proteinExistence type="inferred from homology"/>
<dbReference type="GO" id="GO:0051287">
    <property type="term" value="F:NAD binding"/>
    <property type="evidence" value="ECO:0007669"/>
    <property type="project" value="InterPro"/>
</dbReference>
<evidence type="ECO:0000256" key="5">
    <source>
        <dbReference type="ARBA" id="ARBA00023027"/>
    </source>
</evidence>
<dbReference type="InterPro" id="IPR006168">
    <property type="entry name" value="G3P_DH_NAD-dep"/>
</dbReference>
<dbReference type="FunFam" id="3.40.50.720:FF:000019">
    <property type="entry name" value="Glycerol-3-phosphate dehydrogenase [NAD(P)+]"/>
    <property type="match status" value="1"/>
</dbReference>
<keyword evidence="2 13" id="KW-0444">Lipid biosynthesis</keyword>
<comment type="pathway">
    <text evidence="13">Membrane lipid metabolism; glycerophospholipid metabolism.</text>
</comment>
<feature type="signal peptide" evidence="18">
    <location>
        <begin position="1"/>
        <end position="17"/>
    </location>
</feature>
<feature type="binding site" evidence="15">
    <location>
        <begin position="252"/>
        <end position="253"/>
    </location>
    <ligand>
        <name>substrate</name>
    </ligand>
</feature>
<feature type="binding site" evidence="13">
    <location>
        <position position="133"/>
    </location>
    <ligand>
        <name>sn-glycerol 3-phosphate</name>
        <dbReference type="ChEBI" id="CHEBI:57597"/>
    </ligand>
</feature>
<dbReference type="InterPro" id="IPR013328">
    <property type="entry name" value="6PGD_dom2"/>
</dbReference>
<evidence type="ECO:0000256" key="1">
    <source>
        <dbReference type="ARBA" id="ARBA00011009"/>
    </source>
</evidence>
<feature type="binding site" evidence="15">
    <location>
        <position position="104"/>
    </location>
    <ligand>
        <name>substrate</name>
    </ligand>
</feature>
<dbReference type="RefSeq" id="WP_094406766.1">
    <property type="nucleotide sequence ID" value="NZ_NMVO01000017.1"/>
</dbReference>
<evidence type="ECO:0000256" key="6">
    <source>
        <dbReference type="ARBA" id="ARBA00023098"/>
    </source>
</evidence>
<evidence type="ECO:0000256" key="4">
    <source>
        <dbReference type="ARBA" id="ARBA00023002"/>
    </source>
</evidence>
<keyword evidence="18" id="KW-0732">Signal</keyword>
<evidence type="ECO:0000256" key="2">
    <source>
        <dbReference type="ARBA" id="ARBA00022516"/>
    </source>
</evidence>
<feature type="binding site" evidence="13">
    <location>
        <position position="252"/>
    </location>
    <ligand>
        <name>NADPH</name>
        <dbReference type="ChEBI" id="CHEBI:57783"/>
    </ligand>
</feature>
<dbReference type="PRINTS" id="PR00077">
    <property type="entry name" value="GPDHDRGNASE"/>
</dbReference>
<dbReference type="GO" id="GO:0005829">
    <property type="term" value="C:cytosol"/>
    <property type="evidence" value="ECO:0007669"/>
    <property type="project" value="TreeGrafter"/>
</dbReference>
<feature type="binding site" evidence="13">
    <location>
        <position position="33"/>
    </location>
    <ligand>
        <name>NADPH</name>
        <dbReference type="ChEBI" id="CHEBI:57783"/>
    </ligand>
</feature>
<dbReference type="NCBIfam" id="NF000942">
    <property type="entry name" value="PRK00094.1-4"/>
    <property type="match status" value="1"/>
</dbReference>
<keyword evidence="7 13" id="KW-0594">Phospholipid biosynthesis</keyword>
<feature type="binding site" evidence="16">
    <location>
        <position position="252"/>
    </location>
    <ligand>
        <name>NAD(+)</name>
        <dbReference type="ChEBI" id="CHEBI:57540"/>
    </ligand>
</feature>
<keyword evidence="5 13" id="KW-0520">NAD</keyword>
<feature type="domain" description="Glycerol-3-phosphate dehydrogenase NAD-dependent N-terminal" evidence="19">
    <location>
        <begin position="4"/>
        <end position="155"/>
    </location>
</feature>
<dbReference type="PANTHER" id="PTHR11728:SF1">
    <property type="entry name" value="GLYCEROL-3-PHOSPHATE DEHYDROGENASE [NAD(+)] 2, CHLOROPLASTIC"/>
    <property type="match status" value="1"/>
</dbReference>
<feature type="binding site" evidence="13">
    <location>
        <position position="278"/>
    </location>
    <ligand>
        <name>NADPH</name>
        <dbReference type="ChEBI" id="CHEBI:57783"/>
    </ligand>
</feature>
<feature type="binding site" evidence="13">
    <location>
        <position position="188"/>
    </location>
    <ligand>
        <name>sn-glycerol 3-phosphate</name>
        <dbReference type="ChEBI" id="CHEBI:57597"/>
    </ligand>
</feature>
<comment type="subcellular location">
    <subcellularLocation>
        <location evidence="13">Cytoplasm</location>
    </subcellularLocation>
</comment>
<evidence type="ECO:0000256" key="15">
    <source>
        <dbReference type="PIRSR" id="PIRSR000114-2"/>
    </source>
</evidence>
<evidence type="ECO:0000259" key="19">
    <source>
        <dbReference type="Pfam" id="PF01210"/>
    </source>
</evidence>
<dbReference type="Pfam" id="PF01210">
    <property type="entry name" value="NAD_Gly3P_dh_N"/>
    <property type="match status" value="1"/>
</dbReference>
<comment type="caution">
    <text evidence="21">The sequence shown here is derived from an EMBL/GenBank/DDBJ whole genome shotgun (WGS) entry which is preliminary data.</text>
</comment>
<feature type="active site" description="Proton acceptor" evidence="13 14">
    <location>
        <position position="188"/>
    </location>
</feature>
<accession>A0A255G5S3</accession>
<dbReference type="PANTHER" id="PTHR11728">
    <property type="entry name" value="GLYCEROL-3-PHOSPHATE DEHYDROGENASE"/>
    <property type="match status" value="1"/>
</dbReference>
<keyword evidence="4 13" id="KW-0560">Oxidoreductase</keyword>
<gene>
    <name evidence="13" type="primary">gpsA</name>
    <name evidence="21" type="ORF">CGZ94_17915</name>
</gene>
<evidence type="ECO:0000259" key="20">
    <source>
        <dbReference type="Pfam" id="PF07479"/>
    </source>
</evidence>
<dbReference type="Gene3D" id="1.10.1040.10">
    <property type="entry name" value="N-(1-d-carboxylethyl)-l-norvaline Dehydrogenase, domain 2"/>
    <property type="match status" value="1"/>
</dbReference>
<feature type="binding site" evidence="13">
    <location>
        <position position="12"/>
    </location>
    <ligand>
        <name>NADPH</name>
        <dbReference type="ChEBI" id="CHEBI:57783"/>
    </ligand>
</feature>
<evidence type="ECO:0000256" key="9">
    <source>
        <dbReference type="ARBA" id="ARBA00052716"/>
    </source>
</evidence>
<dbReference type="GO" id="GO:0141152">
    <property type="term" value="F:glycerol-3-phosphate dehydrogenase (NAD+) activity"/>
    <property type="evidence" value="ECO:0007669"/>
    <property type="project" value="RHEA"/>
</dbReference>
<reference evidence="21 22" key="1">
    <citation type="submission" date="2017-07" db="EMBL/GenBank/DDBJ databases">
        <title>Draft whole genome sequences of clinical Proprionibacteriaceae strains.</title>
        <authorList>
            <person name="Bernier A.-M."/>
            <person name="Bernard K."/>
            <person name="Domingo M.-C."/>
        </authorList>
    </citation>
    <scope>NUCLEOTIDE SEQUENCE [LARGE SCALE GENOMIC DNA]</scope>
    <source>
        <strain evidence="21 22">NML 030167</strain>
    </source>
</reference>
<dbReference type="InterPro" id="IPR011128">
    <property type="entry name" value="G3P_DH_NAD-dep_N"/>
</dbReference>
<feature type="binding site" evidence="13">
    <location>
        <position position="32"/>
    </location>
    <ligand>
        <name>NADPH</name>
        <dbReference type="ChEBI" id="CHEBI:57783"/>
    </ligand>
</feature>
<dbReference type="InterPro" id="IPR036291">
    <property type="entry name" value="NAD(P)-bd_dom_sf"/>
</dbReference>
<sequence>MSRVAVMGAGAWGTAFAMIMADAGNPVTLWARRAAVAEGINSVRRNPDYLSDVPLPAGLTAVTDPQQALTDAELVVLAIPAQQLRANLLDWRLPNDSLLISLAKGVENETLLTMSQVVTDIGVDAERVLAVSGPNLAGEIGQRQPAAAVVAAHSTGTADRVAAACRTGYFRPYTSVDVVGCEIGGATKNAIALAVGMGQGLGMGANSLASLITRGLAETSRLGEALGADPHTFAGLAGMGDLVATCMSPLSRNRTFGELLGRGHDVAQARALSRGVTEGVRSAASIQALAERHDVDMPIVGHVVDVLAGRQTPRDAIGTMMARQTRPER</sequence>
<dbReference type="SUPFAM" id="SSF51735">
    <property type="entry name" value="NAD(P)-binding Rossmann-fold domains"/>
    <property type="match status" value="1"/>
</dbReference>
<feature type="binding site" evidence="13">
    <location>
        <position position="252"/>
    </location>
    <ligand>
        <name>sn-glycerol 3-phosphate</name>
        <dbReference type="ChEBI" id="CHEBI:57597"/>
    </ligand>
</feature>
<dbReference type="Gene3D" id="3.40.50.720">
    <property type="entry name" value="NAD(P)-binding Rossmann-like Domain"/>
    <property type="match status" value="1"/>
</dbReference>
<feature type="binding site" evidence="13">
    <location>
        <position position="104"/>
    </location>
    <ligand>
        <name>sn-glycerol 3-phosphate</name>
        <dbReference type="ChEBI" id="CHEBI:57597"/>
    </ligand>
</feature>
<name>A0A255G5S3_9ACTN</name>
<dbReference type="PROSITE" id="PS00957">
    <property type="entry name" value="NAD_G3PDH"/>
    <property type="match status" value="1"/>
</dbReference>
<dbReference type="Pfam" id="PF07479">
    <property type="entry name" value="NAD_Gly3P_dh_C"/>
    <property type="match status" value="1"/>
</dbReference>
<feature type="binding site" evidence="13">
    <location>
        <position position="253"/>
    </location>
    <ligand>
        <name>sn-glycerol 3-phosphate</name>
        <dbReference type="ChEBI" id="CHEBI:57597"/>
    </ligand>
</feature>
<evidence type="ECO:0000256" key="8">
    <source>
        <dbReference type="ARBA" id="ARBA00023264"/>
    </source>
</evidence>
<dbReference type="GO" id="GO:0005975">
    <property type="term" value="P:carbohydrate metabolic process"/>
    <property type="evidence" value="ECO:0007669"/>
    <property type="project" value="InterPro"/>
</dbReference>
<dbReference type="GO" id="GO:0046168">
    <property type="term" value="P:glycerol-3-phosphate catabolic process"/>
    <property type="evidence" value="ECO:0007669"/>
    <property type="project" value="InterPro"/>
</dbReference>
<evidence type="ECO:0000256" key="11">
    <source>
        <dbReference type="ARBA" id="ARBA00069372"/>
    </source>
</evidence>
<organism evidence="21 22">
    <name type="scientific">Enemella evansiae</name>
    <dbReference type="NCBI Taxonomy" id="2016499"/>
    <lineage>
        <taxon>Bacteria</taxon>
        <taxon>Bacillati</taxon>
        <taxon>Actinomycetota</taxon>
        <taxon>Actinomycetes</taxon>
        <taxon>Propionibacteriales</taxon>
        <taxon>Propionibacteriaceae</taxon>
        <taxon>Enemella</taxon>
    </lineage>
</organism>
<evidence type="ECO:0000256" key="3">
    <source>
        <dbReference type="ARBA" id="ARBA00022857"/>
    </source>
</evidence>
<evidence type="ECO:0000256" key="7">
    <source>
        <dbReference type="ARBA" id="ARBA00023209"/>
    </source>
</evidence>
<dbReference type="GO" id="GO:0141153">
    <property type="term" value="F:glycerol-3-phosphate dehydrogenase (NADP+) activity"/>
    <property type="evidence" value="ECO:0007669"/>
    <property type="project" value="RHEA"/>
</dbReference>
<keyword evidence="8 13" id="KW-1208">Phospholipid metabolism</keyword>
<keyword evidence="22" id="KW-1185">Reference proteome</keyword>
<feature type="binding site" evidence="13">
    <location>
        <position position="276"/>
    </location>
    <ligand>
        <name>NADPH</name>
        <dbReference type="ChEBI" id="CHEBI:57783"/>
    </ligand>
</feature>
<dbReference type="NCBIfam" id="NF000940">
    <property type="entry name" value="PRK00094.1-2"/>
    <property type="match status" value="1"/>
</dbReference>
<evidence type="ECO:0000256" key="12">
    <source>
        <dbReference type="ARBA" id="ARBA00080511"/>
    </source>
</evidence>
<protein>
    <recommendedName>
        <fullName evidence="11 13">Glycerol-3-phosphate dehydrogenase [NAD(P)+]</fullName>
        <ecNumber evidence="10 13">1.1.1.94</ecNumber>
    </recommendedName>
    <alternativeName>
        <fullName evidence="13">NAD(P)(+)-dependent glycerol-3-phosphate dehydrogenase</fullName>
    </alternativeName>
    <alternativeName>
        <fullName evidence="12 13">NAD(P)H-dependent dihydroxyacetone-phosphate reductase</fullName>
    </alternativeName>
</protein>
<evidence type="ECO:0000256" key="16">
    <source>
        <dbReference type="PIRSR" id="PIRSR000114-3"/>
    </source>
</evidence>
<comment type="caution">
    <text evidence="13">Lacks conserved residue(s) required for the propagation of feature annotation.</text>
</comment>
<evidence type="ECO:0000313" key="21">
    <source>
        <dbReference type="EMBL" id="OYO09746.1"/>
    </source>
</evidence>
<evidence type="ECO:0000256" key="14">
    <source>
        <dbReference type="PIRSR" id="PIRSR000114-1"/>
    </source>
</evidence>
<dbReference type="SUPFAM" id="SSF48179">
    <property type="entry name" value="6-phosphogluconate dehydrogenase C-terminal domain-like"/>
    <property type="match status" value="1"/>
</dbReference>
<feature type="binding site" evidence="13">
    <location>
        <position position="49"/>
    </location>
    <ligand>
        <name>NADPH</name>
        <dbReference type="ChEBI" id="CHEBI:57783"/>
    </ligand>
</feature>
<comment type="catalytic activity">
    <reaction evidence="13">
        <text>sn-glycerol 3-phosphate + NAD(+) = dihydroxyacetone phosphate + NADH + H(+)</text>
        <dbReference type="Rhea" id="RHEA:11092"/>
        <dbReference type="ChEBI" id="CHEBI:15378"/>
        <dbReference type="ChEBI" id="CHEBI:57540"/>
        <dbReference type="ChEBI" id="CHEBI:57597"/>
        <dbReference type="ChEBI" id="CHEBI:57642"/>
        <dbReference type="ChEBI" id="CHEBI:57945"/>
        <dbReference type="EC" id="1.1.1.94"/>
    </reaction>
</comment>